<name>A0A7C3SMC7_9BACT</name>
<evidence type="ECO:0000256" key="3">
    <source>
        <dbReference type="ARBA" id="ARBA00022723"/>
    </source>
</evidence>
<keyword evidence="2" id="KW-0949">S-adenosyl-L-methionine</keyword>
<comment type="cofactor">
    <cofactor evidence="1">
        <name>[4Fe-4S] cluster</name>
        <dbReference type="ChEBI" id="CHEBI:49883"/>
    </cofactor>
</comment>
<organism evidence="7">
    <name type="scientific">Dictyoglomus turgidum</name>
    <dbReference type="NCBI Taxonomy" id="513050"/>
    <lineage>
        <taxon>Bacteria</taxon>
        <taxon>Pseudomonadati</taxon>
        <taxon>Dictyoglomota</taxon>
        <taxon>Dictyoglomia</taxon>
        <taxon>Dictyoglomales</taxon>
        <taxon>Dictyoglomaceae</taxon>
        <taxon>Dictyoglomus</taxon>
    </lineage>
</organism>
<keyword evidence="4" id="KW-0408">Iron</keyword>
<evidence type="ECO:0000256" key="4">
    <source>
        <dbReference type="ARBA" id="ARBA00023004"/>
    </source>
</evidence>
<keyword evidence="3" id="KW-0479">Metal-binding</keyword>
<dbReference type="InterPro" id="IPR050377">
    <property type="entry name" value="Radical_SAM_PqqE_MftC-like"/>
</dbReference>
<gene>
    <name evidence="7" type="ORF">ENV35_00305</name>
</gene>
<dbReference type="SFLD" id="SFLDS00029">
    <property type="entry name" value="Radical_SAM"/>
    <property type="match status" value="1"/>
</dbReference>
<sequence length="327" mass="38359">MEAVDMSKIRFASIIMTYRCNAHCQMCNTWMFPSKKEEELSPKDYEKLPFMDTINLTGGEPFLRDDLEEIIKILKKKTRRLVISSNGYLTEKIISLFEKHNDIGIRVSIEGLPKANDELRGLKDGFDKGLRTLIRLKSLGVKDIGFGITISDKNADDLLDLYHLAKMMNIEFATAAIHNSFYFHKVDNKFEFPDKAINEFHKLVAELLRSKRIKDWFRAYFNYGLINYIKGKPRLLPCEMGFDSFFLDPYGEVLACNVMEESMGNIKEKTFYDIWNSKRAYEIREKVKRCPKNCWMIGSVSQQMHKYFSKPLFFIMKHRILKRQVCI</sequence>
<dbReference type="AlphaFoldDB" id="A0A7C3SMC7"/>
<dbReference type="CDD" id="cd21109">
    <property type="entry name" value="SPASM"/>
    <property type="match status" value="1"/>
</dbReference>
<dbReference type="SMART" id="SM00729">
    <property type="entry name" value="Elp3"/>
    <property type="match status" value="1"/>
</dbReference>
<reference evidence="7" key="1">
    <citation type="journal article" date="2020" name="mSystems">
        <title>Genome- and Community-Level Interaction Insights into Carbon Utilization and Element Cycling Functions of Hydrothermarchaeota in Hydrothermal Sediment.</title>
        <authorList>
            <person name="Zhou Z."/>
            <person name="Liu Y."/>
            <person name="Xu W."/>
            <person name="Pan J."/>
            <person name="Luo Z.H."/>
            <person name="Li M."/>
        </authorList>
    </citation>
    <scope>NUCLEOTIDE SEQUENCE [LARGE SCALE GENOMIC DNA]</scope>
    <source>
        <strain evidence="7">SpSt-751</strain>
    </source>
</reference>
<evidence type="ECO:0000256" key="1">
    <source>
        <dbReference type="ARBA" id="ARBA00001966"/>
    </source>
</evidence>
<dbReference type="CDD" id="cd01335">
    <property type="entry name" value="Radical_SAM"/>
    <property type="match status" value="1"/>
</dbReference>
<feature type="domain" description="Elp3/MiaA/NifB-like radical SAM core" evidence="6">
    <location>
        <begin position="10"/>
        <end position="202"/>
    </location>
</feature>
<comment type="caution">
    <text evidence="7">The sequence shown here is derived from an EMBL/GenBank/DDBJ whole genome shotgun (WGS) entry which is preliminary data.</text>
</comment>
<dbReference type="EMBL" id="DTGA01000007">
    <property type="protein sequence ID" value="HGB30299.1"/>
    <property type="molecule type" value="Genomic_DNA"/>
</dbReference>
<dbReference type="PANTHER" id="PTHR11228">
    <property type="entry name" value="RADICAL SAM DOMAIN PROTEIN"/>
    <property type="match status" value="1"/>
</dbReference>
<dbReference type="PANTHER" id="PTHR11228:SF7">
    <property type="entry name" value="PQQA PEPTIDE CYCLASE"/>
    <property type="match status" value="1"/>
</dbReference>
<dbReference type="InterPro" id="IPR007197">
    <property type="entry name" value="rSAM"/>
</dbReference>
<accession>A0A7C3SMC7</accession>
<dbReference type="Gene3D" id="3.20.20.70">
    <property type="entry name" value="Aldolase class I"/>
    <property type="match status" value="1"/>
</dbReference>
<keyword evidence="5" id="KW-0411">Iron-sulfur</keyword>
<dbReference type="GO" id="GO:0003824">
    <property type="term" value="F:catalytic activity"/>
    <property type="evidence" value="ECO:0007669"/>
    <property type="project" value="InterPro"/>
</dbReference>
<dbReference type="GO" id="GO:0046872">
    <property type="term" value="F:metal ion binding"/>
    <property type="evidence" value="ECO:0007669"/>
    <property type="project" value="UniProtKB-KW"/>
</dbReference>
<dbReference type="GO" id="GO:0051536">
    <property type="term" value="F:iron-sulfur cluster binding"/>
    <property type="evidence" value="ECO:0007669"/>
    <property type="project" value="UniProtKB-KW"/>
</dbReference>
<evidence type="ECO:0000259" key="6">
    <source>
        <dbReference type="SMART" id="SM00729"/>
    </source>
</evidence>
<proteinExistence type="predicted"/>
<protein>
    <submittedName>
        <fullName evidence="7">Radical SAM protein</fullName>
    </submittedName>
</protein>
<dbReference type="Pfam" id="PF04055">
    <property type="entry name" value="Radical_SAM"/>
    <property type="match status" value="1"/>
</dbReference>
<evidence type="ECO:0000313" key="7">
    <source>
        <dbReference type="EMBL" id="HGB30299.1"/>
    </source>
</evidence>
<dbReference type="SUPFAM" id="SSF102114">
    <property type="entry name" value="Radical SAM enzymes"/>
    <property type="match status" value="1"/>
</dbReference>
<dbReference type="SFLD" id="SFLDG01067">
    <property type="entry name" value="SPASM/twitch_domain_containing"/>
    <property type="match status" value="1"/>
</dbReference>
<dbReference type="Pfam" id="PF13186">
    <property type="entry name" value="SPASM"/>
    <property type="match status" value="1"/>
</dbReference>
<dbReference type="InterPro" id="IPR023885">
    <property type="entry name" value="4Fe4S-binding_SPASM_dom"/>
</dbReference>
<dbReference type="InterPro" id="IPR006638">
    <property type="entry name" value="Elp3/MiaA/NifB-like_rSAM"/>
</dbReference>
<dbReference type="InterPro" id="IPR013785">
    <property type="entry name" value="Aldolase_TIM"/>
</dbReference>
<dbReference type="InterPro" id="IPR058240">
    <property type="entry name" value="rSAM_sf"/>
</dbReference>
<evidence type="ECO:0000256" key="2">
    <source>
        <dbReference type="ARBA" id="ARBA00022691"/>
    </source>
</evidence>
<evidence type="ECO:0000256" key="5">
    <source>
        <dbReference type="ARBA" id="ARBA00023014"/>
    </source>
</evidence>